<comment type="subcellular location">
    <subcellularLocation>
        <location evidence="1">Cell envelope</location>
    </subcellularLocation>
</comment>
<dbReference type="InterPro" id="IPR034984">
    <property type="entry name" value="Imelysin-like_IPPA"/>
</dbReference>
<keyword evidence="6" id="KW-1185">Reference proteome</keyword>
<dbReference type="CDD" id="cd14659">
    <property type="entry name" value="Imelysin-like_IPPA"/>
    <property type="match status" value="1"/>
</dbReference>
<dbReference type="AlphaFoldDB" id="A0A0B4WVT5"/>
<evidence type="ECO:0000256" key="2">
    <source>
        <dbReference type="ARBA" id="ARBA00022729"/>
    </source>
</evidence>
<organism evidence="5 6">
    <name type="scientific">Rhizobium gallicum bv. gallicum R602sp</name>
    <dbReference type="NCBI Taxonomy" id="1041138"/>
    <lineage>
        <taxon>Bacteria</taxon>
        <taxon>Pseudomonadati</taxon>
        <taxon>Pseudomonadota</taxon>
        <taxon>Alphaproteobacteria</taxon>
        <taxon>Hyphomicrobiales</taxon>
        <taxon>Rhizobiaceae</taxon>
        <taxon>Rhizobium/Agrobacterium group</taxon>
        <taxon>Rhizobium</taxon>
    </lineage>
</organism>
<gene>
    <name evidence="5" type="ORF">RGR602_CH00318</name>
</gene>
<keyword evidence="2 3" id="KW-0732">Signal</keyword>
<dbReference type="EMBL" id="CP006877">
    <property type="protein sequence ID" value="AJD39689.1"/>
    <property type="molecule type" value="Genomic_DNA"/>
</dbReference>
<sequence>MRLWQPLVLSFMLVSSAIAQTASTPTGLNEEAVPGVMARAVDEVIRPGYRNMQQSTARLTTAMKDLCDGGTQQTLDKAKSAFDDTIRYWSIIEIVQTGPVMHDNLFEHILFFPDRKGVGLRQVQALLAKADPKDATVDAIGEKSVALQGLTALEYVLYGNGSDDLLKQKNGFRCQYGAAVAGNIQREAGEVVAAWEKPDGVQASWKRPGPQSEDFMDNKEAVTALLGILVHGVETVRDQRLELFYKGRDDTAPRPRMAIYWRSKNTWKSMTANLEGLRTLWQKAGMAELLPADKKPVADAIEANFKTLLDTVPKLNPDIDVATSDAEKAKLDAFLATSRELITRISDEYGGAIGLSAGFSFSDGD</sequence>
<feature type="signal peptide" evidence="3">
    <location>
        <begin position="1"/>
        <end position="21"/>
    </location>
</feature>
<dbReference type="InterPro" id="IPR018976">
    <property type="entry name" value="Imelysin-like"/>
</dbReference>
<feature type="chain" id="PRO_5002110894" evidence="3">
    <location>
        <begin position="22"/>
        <end position="365"/>
    </location>
</feature>
<dbReference type="KEGG" id="rga:RGR602_CH00318"/>
<evidence type="ECO:0000256" key="3">
    <source>
        <dbReference type="SAM" id="SignalP"/>
    </source>
</evidence>
<dbReference type="HOGENOM" id="CLU_061785_0_0_5"/>
<reference evidence="5 6" key="1">
    <citation type="submission" date="2013-11" db="EMBL/GenBank/DDBJ databases">
        <title>Complete genome sequence of Rhizobium gallicum bv. gallicum R602.</title>
        <authorList>
            <person name="Bustos P."/>
            <person name="Santamaria R.I."/>
            <person name="Lozano L."/>
            <person name="Acosta J.L."/>
            <person name="Ormeno-Orrillo E."/>
            <person name="Rogel M.A."/>
            <person name="Romero D."/>
            <person name="Cevallos M.A."/>
            <person name="Martinez-Romero E."/>
            <person name="Gonzalez V."/>
        </authorList>
    </citation>
    <scope>NUCLEOTIDE SEQUENCE [LARGE SCALE GENOMIC DNA]</scope>
    <source>
        <strain evidence="5 6">R602</strain>
    </source>
</reference>
<dbReference type="InterPro" id="IPR038352">
    <property type="entry name" value="Imelysin_sf"/>
</dbReference>
<proteinExistence type="predicted"/>
<dbReference type="GO" id="GO:0030313">
    <property type="term" value="C:cell envelope"/>
    <property type="evidence" value="ECO:0007669"/>
    <property type="project" value="UniProtKB-SubCell"/>
</dbReference>
<evidence type="ECO:0000259" key="4">
    <source>
        <dbReference type="Pfam" id="PF09375"/>
    </source>
</evidence>
<evidence type="ECO:0000313" key="5">
    <source>
        <dbReference type="EMBL" id="AJD39689.1"/>
    </source>
</evidence>
<dbReference type="RefSeq" id="WP_039843641.1">
    <property type="nucleotide sequence ID" value="NZ_CP006877.1"/>
</dbReference>
<name>A0A0B4WVT5_9HYPH</name>
<evidence type="ECO:0000256" key="1">
    <source>
        <dbReference type="ARBA" id="ARBA00004196"/>
    </source>
</evidence>
<evidence type="ECO:0000313" key="6">
    <source>
        <dbReference type="Proteomes" id="UP000031368"/>
    </source>
</evidence>
<feature type="domain" description="Imelysin-like" evidence="4">
    <location>
        <begin position="45"/>
        <end position="331"/>
    </location>
</feature>
<accession>A0A0B4WVT5</accession>
<dbReference type="Pfam" id="PF09375">
    <property type="entry name" value="Peptidase_M75"/>
    <property type="match status" value="1"/>
</dbReference>
<protein>
    <submittedName>
        <fullName evidence="5">Peptidase M75 family protein</fullName>
    </submittedName>
</protein>
<dbReference type="Gene3D" id="1.20.1420.20">
    <property type="entry name" value="M75 peptidase, HXXE motif"/>
    <property type="match status" value="1"/>
</dbReference>
<dbReference type="Proteomes" id="UP000031368">
    <property type="component" value="Chromosome"/>
</dbReference>